<evidence type="ECO:0000256" key="3">
    <source>
        <dbReference type="ARBA" id="ARBA00022664"/>
    </source>
</evidence>
<evidence type="ECO:0000259" key="6">
    <source>
        <dbReference type="Pfam" id="PF07727"/>
    </source>
</evidence>
<dbReference type="EMBL" id="JNVN01001716">
    <property type="protein sequence ID" value="KHJ32940.1"/>
    <property type="molecule type" value="Genomic_DNA"/>
</dbReference>
<dbReference type="Gene3D" id="3.40.30.10">
    <property type="entry name" value="Glutaredoxin"/>
    <property type="match status" value="1"/>
</dbReference>
<keyword evidence="5" id="KW-0539">Nucleus</keyword>
<name>A0A0B1P6G4_UNCNE</name>
<keyword evidence="4" id="KW-0508">mRNA splicing</keyword>
<evidence type="ECO:0000256" key="4">
    <source>
        <dbReference type="ARBA" id="ARBA00023187"/>
    </source>
</evidence>
<dbReference type="PANTHER" id="PTHR12052:SF5">
    <property type="entry name" value="THIOREDOXIN-LIKE PROTEIN 4A"/>
    <property type="match status" value="1"/>
</dbReference>
<comment type="subcellular location">
    <subcellularLocation>
        <location evidence="1">Nucleus</location>
    </subcellularLocation>
</comment>
<dbReference type="PANTHER" id="PTHR12052">
    <property type="entry name" value="THIOREDOXIN-LIKE PROTEN 4A, 4B"/>
    <property type="match status" value="1"/>
</dbReference>
<comment type="similarity">
    <text evidence="2">Belongs to the DIM1 family.</text>
</comment>
<dbReference type="Pfam" id="PF07727">
    <property type="entry name" value="RVT_2"/>
    <property type="match status" value="1"/>
</dbReference>
<sequence>MGSVVLPHLRTGWHVDQAIMSEEERLVVIRFGRDYDPDCMRQDEVLYKIAEVVKNFAVLYVCDLDEVPDFKQMYELYDPMTIMFFYRNKHMMCDFGTGNNNKLNWVLEDKQELIDILEVIYKGAKKGRGLVISPKDYSTRYRADRKAQKIDAEHARKEAYRAEALDKGYRRNDRNVGRVLSSKLSIDQEEFIKLTKAELYAFISKLYEEAINCPDKDEWKAAIISKIKLYFFYMFVFDVKKNEDGEVIKYKAFSVARGFSQKYGINYEEKFAPTIRYNAQRLFLSTAAKNVWKIYQMDTVTAFLAGTLNDKDYLQMPQYLWSTFGKYVRILKSLYGLKQAAAVWYNLLRSFLVENGFHPLPTDPSIFINRSNTAQVSIGVFVDDLLIAGGNENEIFAIKEKLKALFEMKDLGEARNVLGIRIRRNRNLLAIDQSKYALEIVIEFLAKNAAAYDKPMESNALSSLHYEPGMPLDEKLYLRILGKL</sequence>
<dbReference type="HOGENOM" id="CLU_564054_0_0_1"/>
<dbReference type="InterPro" id="IPR013103">
    <property type="entry name" value="RVT_2"/>
</dbReference>
<evidence type="ECO:0000256" key="1">
    <source>
        <dbReference type="ARBA" id="ARBA00004123"/>
    </source>
</evidence>
<keyword evidence="8" id="KW-1185">Reference proteome</keyword>
<dbReference type="FunFam" id="3.40.30.10:FF:000004">
    <property type="entry name" value="Spliceosomal protein DIB1"/>
    <property type="match status" value="1"/>
</dbReference>
<evidence type="ECO:0000256" key="2">
    <source>
        <dbReference type="ARBA" id="ARBA00008241"/>
    </source>
</evidence>
<dbReference type="SUPFAM" id="SSF52833">
    <property type="entry name" value="Thioredoxin-like"/>
    <property type="match status" value="1"/>
</dbReference>
<dbReference type="GO" id="GO:0005682">
    <property type="term" value="C:U5 snRNP"/>
    <property type="evidence" value="ECO:0007669"/>
    <property type="project" value="TreeGrafter"/>
</dbReference>
<dbReference type="GO" id="GO:0000398">
    <property type="term" value="P:mRNA splicing, via spliceosome"/>
    <property type="evidence" value="ECO:0007669"/>
    <property type="project" value="InterPro"/>
</dbReference>
<evidence type="ECO:0000313" key="7">
    <source>
        <dbReference type="EMBL" id="KHJ32940.1"/>
    </source>
</evidence>
<keyword evidence="3" id="KW-0507">mRNA processing</keyword>
<protein>
    <submittedName>
        <fullName evidence="7">Putative mitosis protein dim1</fullName>
    </submittedName>
</protein>
<dbReference type="SMART" id="SM01410">
    <property type="entry name" value="DIM1"/>
    <property type="match status" value="1"/>
</dbReference>
<feature type="domain" description="Reverse transcriptase Ty1/copia-type" evidence="6">
    <location>
        <begin position="235"/>
        <end position="457"/>
    </location>
</feature>
<comment type="caution">
    <text evidence="7">The sequence shown here is derived from an EMBL/GenBank/DDBJ whole genome shotgun (WGS) entry which is preliminary data.</text>
</comment>
<dbReference type="Proteomes" id="UP000030854">
    <property type="component" value="Unassembled WGS sequence"/>
</dbReference>
<gene>
    <name evidence="7" type="ORF">EV44_g1706</name>
</gene>
<dbReference type="SUPFAM" id="SSF56672">
    <property type="entry name" value="DNA/RNA polymerases"/>
    <property type="match status" value="1"/>
</dbReference>
<dbReference type="InterPro" id="IPR036249">
    <property type="entry name" value="Thioredoxin-like_sf"/>
</dbReference>
<dbReference type="CDD" id="cd02954">
    <property type="entry name" value="DIM1"/>
    <property type="match status" value="1"/>
</dbReference>
<evidence type="ECO:0000256" key="5">
    <source>
        <dbReference type="ARBA" id="ARBA00023242"/>
    </source>
</evidence>
<dbReference type="AlphaFoldDB" id="A0A0B1P6G4"/>
<reference evidence="7 8" key="1">
    <citation type="journal article" date="2014" name="BMC Genomics">
        <title>Adaptive genomic structural variation in the grape powdery mildew pathogen, Erysiphe necator.</title>
        <authorList>
            <person name="Jones L."/>
            <person name="Riaz S."/>
            <person name="Morales-Cruz A."/>
            <person name="Amrine K.C."/>
            <person name="McGuire B."/>
            <person name="Gubler W.D."/>
            <person name="Walker M.A."/>
            <person name="Cantu D."/>
        </authorList>
    </citation>
    <scope>NUCLEOTIDE SEQUENCE [LARGE SCALE GENOMIC DNA]</scope>
    <source>
        <strain evidence="8">c</strain>
    </source>
</reference>
<proteinExistence type="inferred from homology"/>
<dbReference type="InterPro" id="IPR043502">
    <property type="entry name" value="DNA/RNA_pol_sf"/>
</dbReference>
<dbReference type="GO" id="GO:0046540">
    <property type="term" value="C:U4/U6 x U5 tri-snRNP complex"/>
    <property type="evidence" value="ECO:0007669"/>
    <property type="project" value="InterPro"/>
</dbReference>
<dbReference type="InterPro" id="IPR004123">
    <property type="entry name" value="Dim1"/>
</dbReference>
<evidence type="ECO:0000313" key="8">
    <source>
        <dbReference type="Proteomes" id="UP000030854"/>
    </source>
</evidence>
<dbReference type="STRING" id="52586.A0A0B1P6G4"/>
<organism evidence="7 8">
    <name type="scientific">Uncinula necator</name>
    <name type="common">Grape powdery mildew</name>
    <dbReference type="NCBI Taxonomy" id="52586"/>
    <lineage>
        <taxon>Eukaryota</taxon>
        <taxon>Fungi</taxon>
        <taxon>Dikarya</taxon>
        <taxon>Ascomycota</taxon>
        <taxon>Pezizomycotina</taxon>
        <taxon>Leotiomycetes</taxon>
        <taxon>Erysiphales</taxon>
        <taxon>Erysiphaceae</taxon>
        <taxon>Erysiphe</taxon>
    </lineage>
</organism>
<dbReference type="Pfam" id="PF02966">
    <property type="entry name" value="DIM1"/>
    <property type="match status" value="1"/>
</dbReference>
<dbReference type="GO" id="GO:0005681">
    <property type="term" value="C:spliceosomal complex"/>
    <property type="evidence" value="ECO:0007669"/>
    <property type="project" value="TreeGrafter"/>
</dbReference>
<accession>A0A0B1P6G4</accession>